<dbReference type="EMBL" id="JANKHG010000016">
    <property type="protein sequence ID" value="MCR2746324.1"/>
    <property type="molecule type" value="Genomic_DNA"/>
</dbReference>
<comment type="pathway">
    <text evidence="1">Glycerolipid metabolism; triacylglycerol biosynthesis.</text>
</comment>
<keyword evidence="9" id="KW-0012">Acyltransferase</keyword>
<dbReference type="EC" id="2.3.1.20" evidence="4"/>
<dbReference type="Proteomes" id="UP001165267">
    <property type="component" value="Unassembled WGS sequence"/>
</dbReference>
<keyword evidence="8" id="KW-0443">Lipid metabolism</keyword>
<evidence type="ECO:0000259" key="12">
    <source>
        <dbReference type="Pfam" id="PF03007"/>
    </source>
</evidence>
<evidence type="ECO:0000256" key="3">
    <source>
        <dbReference type="ARBA" id="ARBA00009587"/>
    </source>
</evidence>
<evidence type="ECO:0000313" key="15">
    <source>
        <dbReference type="Proteomes" id="UP001165267"/>
    </source>
</evidence>
<keyword evidence="15" id="KW-1185">Reference proteome</keyword>
<dbReference type="Pfam" id="PF06974">
    <property type="entry name" value="WS_DGAT_C"/>
    <property type="match status" value="1"/>
</dbReference>
<comment type="pathway">
    <text evidence="2">Lipid metabolism.</text>
</comment>
<sequence length="523" mass="57555">MARNIPLLDASWLYVESKEAPMHVGSMAIFAVPEGETSQQAISRIVQMLRNSLEFAPPFNYRLSSPRLLTLMPKWIEADKIDLDYHFRHSALPAPGGERELGTLISRLHSHPLDFRKPLWEMHLIEGLYGNRFALYTKMHHSLMDGVGGMRLMERIFGKTAKESLGLPAPWSVGTISKKKKSSEPQHFADQAREAWEAAKLSGQSLPAAGRALMDLMREAVKPTDSALATPFSGPKSIVNKRVGGARRLATQTYPLERVRAVAEAAKVSVNDIFLAICSSSIRRYLLERDALPSESLTAGLPVSVRPADDLDGGNAISFIIANLYTTESDPLVRLNEIHRSTQMAKANLQAMPKEAINNYTIMLMAPMMLQLVSGLGGLTRPIFNTVISNVPGPSRDLYFSGCRLEQFYPISLIPHGQALNITVVSYSGQFNVAFTGDHDALPSMQRLSVYTGEALEELEAMLGVKWESKRAEPVAKTKPIVQRPAAQKMANEKRPAAARKPVVRKPATAKVGAGKPVKTPED</sequence>
<dbReference type="InterPro" id="IPR009721">
    <property type="entry name" value="O-acyltransferase_WSD1_C"/>
</dbReference>
<protein>
    <recommendedName>
        <fullName evidence="4">diacylglycerol O-acyltransferase</fullName>
        <ecNumber evidence="4">2.3.1.20</ecNumber>
    </recommendedName>
</protein>
<dbReference type="InterPro" id="IPR045034">
    <property type="entry name" value="O-acyltransferase_WSD1-like"/>
</dbReference>
<dbReference type="Pfam" id="PF03007">
    <property type="entry name" value="WS_DGAT_cat"/>
    <property type="match status" value="1"/>
</dbReference>
<organism evidence="14 15">
    <name type="scientific">Limnobacter parvus</name>
    <dbReference type="NCBI Taxonomy" id="2939690"/>
    <lineage>
        <taxon>Bacteria</taxon>
        <taxon>Pseudomonadati</taxon>
        <taxon>Pseudomonadota</taxon>
        <taxon>Betaproteobacteria</taxon>
        <taxon>Burkholderiales</taxon>
        <taxon>Burkholderiaceae</taxon>
        <taxon>Limnobacter</taxon>
    </lineage>
</organism>
<dbReference type="InterPro" id="IPR023213">
    <property type="entry name" value="CAT-like_dom_sf"/>
</dbReference>
<evidence type="ECO:0000259" key="13">
    <source>
        <dbReference type="Pfam" id="PF06974"/>
    </source>
</evidence>
<evidence type="ECO:0000313" key="14">
    <source>
        <dbReference type="EMBL" id="MCR2746324.1"/>
    </source>
</evidence>
<accession>A0ABT1XGQ1</accession>
<feature type="region of interest" description="Disordered" evidence="11">
    <location>
        <begin position="474"/>
        <end position="523"/>
    </location>
</feature>
<dbReference type="Gene3D" id="3.30.559.30">
    <property type="entry name" value="Nonribosomal peptide synthetase, condensation domain"/>
    <property type="match status" value="1"/>
</dbReference>
<keyword evidence="6" id="KW-0808">Transferase</keyword>
<proteinExistence type="inferred from homology"/>
<dbReference type="SUPFAM" id="SSF52777">
    <property type="entry name" value="CoA-dependent acyltransferases"/>
    <property type="match status" value="2"/>
</dbReference>
<evidence type="ECO:0000256" key="10">
    <source>
        <dbReference type="ARBA" id="ARBA00048109"/>
    </source>
</evidence>
<name>A0ABT1XGQ1_9BURK</name>
<evidence type="ECO:0000256" key="8">
    <source>
        <dbReference type="ARBA" id="ARBA00023098"/>
    </source>
</evidence>
<reference evidence="14" key="1">
    <citation type="submission" date="2022-07" db="EMBL/GenBank/DDBJ databases">
        <authorList>
            <person name="Xamxidin M."/>
        </authorList>
    </citation>
    <scope>NUCLEOTIDE SEQUENCE</scope>
    <source>
        <strain evidence="14">YS8-69</strain>
    </source>
</reference>
<dbReference type="InterPro" id="IPR014292">
    <property type="entry name" value="Acyl_transf_WS/DGAT"/>
</dbReference>
<evidence type="ECO:0000256" key="9">
    <source>
        <dbReference type="ARBA" id="ARBA00023315"/>
    </source>
</evidence>
<feature type="domain" description="O-acyltransferase WSD1 C-terminal" evidence="13">
    <location>
        <begin position="314"/>
        <end position="459"/>
    </location>
</feature>
<dbReference type="InterPro" id="IPR004255">
    <property type="entry name" value="O-acyltransferase_WSD1_N"/>
</dbReference>
<evidence type="ECO:0000256" key="1">
    <source>
        <dbReference type="ARBA" id="ARBA00004771"/>
    </source>
</evidence>
<evidence type="ECO:0000256" key="6">
    <source>
        <dbReference type="ARBA" id="ARBA00022679"/>
    </source>
</evidence>
<evidence type="ECO:0000256" key="11">
    <source>
        <dbReference type="SAM" id="MobiDB-lite"/>
    </source>
</evidence>
<keyword evidence="7" id="KW-0319">Glycerol metabolism</keyword>
<feature type="domain" description="O-acyltransferase WSD1-like N-terminal" evidence="12">
    <location>
        <begin position="8"/>
        <end position="273"/>
    </location>
</feature>
<evidence type="ECO:0000256" key="7">
    <source>
        <dbReference type="ARBA" id="ARBA00022798"/>
    </source>
</evidence>
<comment type="caution">
    <text evidence="14">The sequence shown here is derived from an EMBL/GenBank/DDBJ whole genome shotgun (WGS) entry which is preliminary data.</text>
</comment>
<dbReference type="PANTHER" id="PTHR31650:SF1">
    <property type="entry name" value="WAX ESTER SYNTHASE_DIACYLGLYCEROL ACYLTRANSFERASE 4-RELATED"/>
    <property type="match status" value="1"/>
</dbReference>
<comment type="similarity">
    <text evidence="3">Belongs to the long-chain O-acyltransferase family.</text>
</comment>
<dbReference type="RefSeq" id="WP_257511563.1">
    <property type="nucleotide sequence ID" value="NZ_JANKHG010000016.1"/>
</dbReference>
<comment type="catalytic activity">
    <reaction evidence="10">
        <text>an acyl-CoA + a 1,2-diacyl-sn-glycerol = a triacyl-sn-glycerol + CoA</text>
        <dbReference type="Rhea" id="RHEA:10868"/>
        <dbReference type="ChEBI" id="CHEBI:17815"/>
        <dbReference type="ChEBI" id="CHEBI:57287"/>
        <dbReference type="ChEBI" id="CHEBI:58342"/>
        <dbReference type="ChEBI" id="CHEBI:64615"/>
        <dbReference type="EC" id="2.3.1.20"/>
    </reaction>
</comment>
<keyword evidence="5" id="KW-0444">Lipid biosynthesis</keyword>
<evidence type="ECO:0000256" key="5">
    <source>
        <dbReference type="ARBA" id="ARBA00022516"/>
    </source>
</evidence>
<evidence type="ECO:0000256" key="4">
    <source>
        <dbReference type="ARBA" id="ARBA00013244"/>
    </source>
</evidence>
<dbReference type="PANTHER" id="PTHR31650">
    <property type="entry name" value="O-ACYLTRANSFERASE (WSD1-LIKE) FAMILY PROTEIN"/>
    <property type="match status" value="1"/>
</dbReference>
<dbReference type="NCBIfam" id="TIGR02946">
    <property type="entry name" value="acyl_WS_DGAT"/>
    <property type="match status" value="1"/>
</dbReference>
<evidence type="ECO:0000256" key="2">
    <source>
        <dbReference type="ARBA" id="ARBA00005189"/>
    </source>
</evidence>
<dbReference type="Gene3D" id="3.30.559.10">
    <property type="entry name" value="Chloramphenicol acetyltransferase-like domain"/>
    <property type="match status" value="1"/>
</dbReference>
<gene>
    <name evidence="14" type="ORF">NSP04_06660</name>
</gene>